<name>A0A367KTR9_RHIST</name>
<dbReference type="Gene3D" id="2.30.29.30">
    <property type="entry name" value="Pleckstrin-homology domain (PH domain)/Phosphotyrosine-binding domain (PTB)"/>
    <property type="match status" value="1"/>
</dbReference>
<dbReference type="SUPFAM" id="SSF48350">
    <property type="entry name" value="GTPase activation domain, GAP"/>
    <property type="match status" value="1"/>
</dbReference>
<dbReference type="InterPro" id="IPR001936">
    <property type="entry name" value="RasGAP_dom"/>
</dbReference>
<evidence type="ECO:0000256" key="3">
    <source>
        <dbReference type="SAM" id="MobiDB-lite"/>
    </source>
</evidence>
<dbReference type="STRING" id="4846.A0A367KTR9"/>
<feature type="region of interest" description="Disordered" evidence="3">
    <location>
        <begin position="757"/>
        <end position="779"/>
    </location>
</feature>
<dbReference type="OrthoDB" id="28245at2759"/>
<accession>A0A367KTR9</accession>
<dbReference type="InterPro" id="IPR011993">
    <property type="entry name" value="PH-like_dom_sf"/>
</dbReference>
<dbReference type="SMART" id="SM00323">
    <property type="entry name" value="RasGAP"/>
    <property type="match status" value="1"/>
</dbReference>
<dbReference type="SUPFAM" id="SSF48371">
    <property type="entry name" value="ARM repeat"/>
    <property type="match status" value="1"/>
</dbReference>
<gene>
    <name evidence="5" type="primary">IRA2_10</name>
    <name evidence="5" type="ORF">CU098_006471</name>
</gene>
<dbReference type="Pfam" id="PF00616">
    <property type="entry name" value="RasGAP"/>
    <property type="match status" value="1"/>
</dbReference>
<evidence type="ECO:0000313" key="6">
    <source>
        <dbReference type="Proteomes" id="UP000253551"/>
    </source>
</evidence>
<dbReference type="PANTHER" id="PTHR10194">
    <property type="entry name" value="RAS GTPASE-ACTIVATING PROTEINS"/>
    <property type="match status" value="1"/>
</dbReference>
<dbReference type="Gene3D" id="3.40.525.10">
    <property type="entry name" value="CRAL-TRIO lipid binding domain"/>
    <property type="match status" value="1"/>
</dbReference>
<dbReference type="PANTHER" id="PTHR10194:SF142">
    <property type="entry name" value="NEUROFIBROMIN"/>
    <property type="match status" value="1"/>
</dbReference>
<evidence type="ECO:0000256" key="1">
    <source>
        <dbReference type="ARBA" id="ARBA00022468"/>
    </source>
</evidence>
<dbReference type="Proteomes" id="UP000253551">
    <property type="component" value="Unassembled WGS sequence"/>
</dbReference>
<protein>
    <submittedName>
        <fullName evidence="5">Ras GTPase activating protein ira2</fullName>
    </submittedName>
</protein>
<keyword evidence="1" id="KW-0343">GTPase activation</keyword>
<feature type="compositionally biased region" description="Low complexity" evidence="3">
    <location>
        <begin position="757"/>
        <end position="769"/>
    </location>
</feature>
<dbReference type="InterPro" id="IPR039360">
    <property type="entry name" value="Ras_GTPase"/>
</dbReference>
<dbReference type="SUPFAM" id="SSF52087">
    <property type="entry name" value="CRAL/TRIO domain"/>
    <property type="match status" value="1"/>
</dbReference>
<organism evidence="5 6">
    <name type="scientific">Rhizopus stolonifer</name>
    <name type="common">Rhizopus nigricans</name>
    <dbReference type="NCBI Taxonomy" id="4846"/>
    <lineage>
        <taxon>Eukaryota</taxon>
        <taxon>Fungi</taxon>
        <taxon>Fungi incertae sedis</taxon>
        <taxon>Mucoromycota</taxon>
        <taxon>Mucoromycotina</taxon>
        <taxon>Mucoromycetes</taxon>
        <taxon>Mucorales</taxon>
        <taxon>Mucorineae</taxon>
        <taxon>Rhizopodaceae</taxon>
        <taxon>Rhizopus</taxon>
    </lineage>
</organism>
<dbReference type="Gene3D" id="1.10.506.10">
    <property type="entry name" value="GTPase Activation - p120gap, domain 1"/>
    <property type="match status" value="2"/>
</dbReference>
<dbReference type="PROSITE" id="PS00509">
    <property type="entry name" value="RAS_GTPASE_ACTIV_1"/>
    <property type="match status" value="1"/>
</dbReference>
<dbReference type="InterPro" id="IPR008936">
    <property type="entry name" value="Rho_GTPase_activation_prot"/>
</dbReference>
<sequence>MRTNAKLIGNLVHRVSVQLPYKSGQKIEAVEEDPIVKQTVAAIIELSKYRLAVVVNSLGYVLESISKTHQIYEQNVPVDIMQSKLFVLRLLSACTQHHWQHCRELEKEKNPDAPPSSLRVILPSLDAALISFILVLMSRYVAQYHLIEESSNLEQNNTPQPYIELSENENGYTYEQIKLSLITDIYKASSKVLYYISASNWDACYAKIKNAVLSLDSINGASDEIPPEIRMLESSCLTRDRLFTIFSELSPYYLHMRHEGKLLFSKMIRKAIWKWIEEFPSEFAQVCTSNGRLPSGSEVLFDMCNSTADNSRKKAILWPLQTILLVLSPELLLQAFLDTSPTHNRRANFLSLLRKSLQTTRNVDIAAVCYVDLCKAATFVPPDNDSMLRSIAADVEAELKEKVWDFNKTPSSESTLAMLGYTIDQQKLTTDFLLAHLRLHPEDILKTIVPSCVPENVPILYKLALVKTCLIIVQDENHLPWNPKISSMYNGLCTPLRKLFLQTTNIDLNSSAISKKKETHSNHNNRVELLLDMLRLFRIDPQLALLGDDEDRVEQNSAFMSGLATLIQHPVRRIRQESLELLLKMHHVEIVNSWGPTENVLANFWQVSSPVLLNIARQILDCKSNEEYHKTLLQLLIRLFKTRYQFLKTKKAYLSSNPFSMRERLQAAIAIEIALLVSLYDSRFVGRKAQQKRIRKYIRMFPTHTPGNMAAWEEAWMRWKQLTVLINRLSDENAEDNSSETNSTSIGGINGSGTTLVSNNSTINSNSSNKKLPLPRAGGDKMMRNVSGTSTLVSVPKSQQSLDFYEEKAIEWQNYTGFLAALGSCCLTDSDGSKPNSIVEQSHRASSPSEPSMMVDQFISDMTDMLISDNVRIREGIKDIIGNDLSPALYVSLFRHLEVHMNRFFDSNGDAIRSPQNKLFIEQAVLSLKLILDRLVNPSDCLLNIDFSVLINKFADYLNGLPNTYITMRIKIKMCFLIETIMQKKEQVIIRDEMRLRNKLLEIIIEWTSDFAMQRKPVETGQHVDRMQKDLDQACLKAIVSLLEQLPLQPSEAVRPAEISQIKSKMFLKYFAFFRKFLDRYKQPERDVNKLSVSTSAMNGQLMSPRDSSFKPLASGSTGGPSSEPYTDVGQMKELTILAMSHLLSANVDAGLKYSLSMGYDEDQEARKAFMQVLTNILDHGIEFETLAENVMTDRYEKLIDMLVDADMEIVMSLCEICPSQDTTDVAEILLICFESRGKVISLLKAVVQREISLTEQEATLFRGTTMATRILSIFAKLSCLDYVRITLQPAMEEINALPDDQLTWELDPTKVGSVDEIARNKRNVVKATEIFLNAICGSVDNAPKVFREELSLISEAVNSRFPEVKSTAIGGFVFLRLFGPAILTPEQAGFAKQALPKNTNVRKILLQATRIMQNLANNILFGSKETHMIVLNDFLTSNIYKVTSFLRAISTVPAGMEDASSATLRMDQSGYVRLHKYLSGNMERMTRDLTSRRLLKGSSDQSLLGWKRTLDRLSNLLAQLGAPSEISGSSVSYTRNYTVANSNHIYSEFMRRNGHRDVPAINGANMFYKGGNSKGGRPVFYMVCRHLDVDETDFELLTYYMLRVMEPYLGQPFEFLFDLTEFTSSRSIPINWFTQFFQLVFSEMNDYLVTLHLYNPTVFMTKRIRQLPRDVVNKLVKRARFYTSLTELSEFIAPANIKLPKETLNMERETCVTVSPVSRISNLKSSVPIIVKIGPEHIQLITIKKQEVISNLSTVYRDVLHISDIEDVVSLPSVKPENGGEVSIKYDRGKSIMILSSTKRDLLVQLLRQSKQRYETSQPVTTNERSVRPSDVPGRLLNMALLNIGSENPGLRLTAYNLLYSLSLSFRFDIGNQLLNARDLCIPSNSTDFIVSISESLAQSEIHLTLEFLNEALTGLLKCTEPMHQLCLDYMAPWLRNLGVYARHSPEDYKKNLSKTKDVIKLLIDLTSRHPEIYKHVQAKIWKTIAEVDDVTNLVIECFVQYSVENGVGSPQAEIVADTLVTMSSVSIRGKVISRMRRVIENTSVQPCRHLVEHTSWNEIAVLLRFILMLSFNNTGPVVPYIPEIFHIVSLLVVTGPTFIRSSVHELVVNTIHTLCTLGVPLIDDNIKKLQFVLNDVCDSKNRVAFGLTKQHANAFTITKETITDFAEAIDLTSLQTIVRLLLDALNFGAPTVDIANMWRARWMGLVASTAFYFNPAIQPRSFVTLGCLAQDEVDDDLIYQVLVALKGALAIFNESDSSLIVSIMMCLSNIIDNLPADSRYLLQLFWLAIALVQVGHTVIFQTAVEFLQSVLRALDARKLFVHRSIEQVLLAARIELGDVADELDSVCGVDFTSYFSFAVAVILLKGLKQCENKDVVFQCLTAFLEIDCKRPMEQSYIEAKTLGYLAGLLPFAAKDNTLRELLRLAGINDMELDGIDFGTSHTGLFELLEIPDNSTALLLISLLVTLLNASDNESERLFLYSLLADAATSVPEVFALVYESLLPKMNQMVVNSQNQEVIEAVKSILLTACSEPAFIAVGQASTAHKRTQKWGLDNLKFSSLGDPTFGAIKTNIGFNAKLASKLLGAITDQR</sequence>
<keyword evidence="2" id="KW-0597">Phosphoprotein</keyword>
<evidence type="ECO:0000256" key="2">
    <source>
        <dbReference type="ARBA" id="ARBA00022553"/>
    </source>
</evidence>
<dbReference type="EMBL" id="PJQM01000347">
    <property type="protein sequence ID" value="RCI05604.1"/>
    <property type="molecule type" value="Genomic_DNA"/>
</dbReference>
<dbReference type="CDD" id="cd00170">
    <property type="entry name" value="SEC14"/>
    <property type="match status" value="1"/>
</dbReference>
<dbReference type="InterPro" id="IPR001251">
    <property type="entry name" value="CRAL-TRIO_dom"/>
</dbReference>
<dbReference type="PROSITE" id="PS50018">
    <property type="entry name" value="RAS_GTPASE_ACTIV_2"/>
    <property type="match status" value="1"/>
</dbReference>
<keyword evidence="6" id="KW-1185">Reference proteome</keyword>
<dbReference type="InterPro" id="IPR023152">
    <property type="entry name" value="RasGAP_CS"/>
</dbReference>
<dbReference type="InterPro" id="IPR016024">
    <property type="entry name" value="ARM-type_fold"/>
</dbReference>
<reference evidence="5 6" key="1">
    <citation type="journal article" date="2018" name="G3 (Bethesda)">
        <title>Phylogenetic and Phylogenomic Definition of Rhizopus Species.</title>
        <authorList>
            <person name="Gryganskyi A.P."/>
            <person name="Golan J."/>
            <person name="Dolatabadi S."/>
            <person name="Mondo S."/>
            <person name="Robb S."/>
            <person name="Idnurm A."/>
            <person name="Muszewska A."/>
            <person name="Steczkiewicz K."/>
            <person name="Masonjones S."/>
            <person name="Liao H.L."/>
            <person name="Gajdeczka M.T."/>
            <person name="Anike F."/>
            <person name="Vuek A."/>
            <person name="Anishchenko I.M."/>
            <person name="Voigt K."/>
            <person name="de Hoog G.S."/>
            <person name="Smith M.E."/>
            <person name="Heitman J."/>
            <person name="Vilgalys R."/>
            <person name="Stajich J.E."/>
        </authorList>
    </citation>
    <scope>NUCLEOTIDE SEQUENCE [LARGE SCALE GENOMIC DNA]</scope>
    <source>
        <strain evidence="5 6">LSU 92-RS-03</strain>
    </source>
</reference>
<dbReference type="InterPro" id="IPR036865">
    <property type="entry name" value="CRAL-TRIO_dom_sf"/>
</dbReference>
<comment type="caution">
    <text evidence="5">The sequence shown here is derived from an EMBL/GenBank/DDBJ whole genome shotgun (WGS) entry which is preliminary data.</text>
</comment>
<dbReference type="GO" id="GO:0005096">
    <property type="term" value="F:GTPase activator activity"/>
    <property type="evidence" value="ECO:0007669"/>
    <property type="project" value="UniProtKB-KW"/>
</dbReference>
<feature type="domain" description="Ras-GAP" evidence="4">
    <location>
        <begin position="1222"/>
        <end position="1418"/>
    </location>
</feature>
<evidence type="ECO:0000259" key="4">
    <source>
        <dbReference type="PROSITE" id="PS50018"/>
    </source>
</evidence>
<feature type="region of interest" description="Disordered" evidence="3">
    <location>
        <begin position="1099"/>
        <end position="1126"/>
    </location>
</feature>
<proteinExistence type="predicted"/>
<evidence type="ECO:0000313" key="5">
    <source>
        <dbReference type="EMBL" id="RCI05604.1"/>
    </source>
</evidence>
<dbReference type="Pfam" id="PF13716">
    <property type="entry name" value="CRAL_TRIO_2"/>
    <property type="match status" value="1"/>
</dbReference>